<gene>
    <name evidence="1" type="ORF">LCGC14_2928450</name>
</gene>
<accession>A0A0F8Y8H6</accession>
<proteinExistence type="predicted"/>
<feature type="non-terminal residue" evidence="1">
    <location>
        <position position="25"/>
    </location>
</feature>
<dbReference type="AlphaFoldDB" id="A0A0F8Y8H6"/>
<organism evidence="1">
    <name type="scientific">marine sediment metagenome</name>
    <dbReference type="NCBI Taxonomy" id="412755"/>
    <lineage>
        <taxon>unclassified sequences</taxon>
        <taxon>metagenomes</taxon>
        <taxon>ecological metagenomes</taxon>
    </lineage>
</organism>
<name>A0A0F8Y8H6_9ZZZZ</name>
<reference evidence="1" key="1">
    <citation type="journal article" date="2015" name="Nature">
        <title>Complex archaea that bridge the gap between prokaryotes and eukaryotes.</title>
        <authorList>
            <person name="Spang A."/>
            <person name="Saw J.H."/>
            <person name="Jorgensen S.L."/>
            <person name="Zaremba-Niedzwiedzka K."/>
            <person name="Martijn J."/>
            <person name="Lind A.E."/>
            <person name="van Eijk R."/>
            <person name="Schleper C."/>
            <person name="Guy L."/>
            <person name="Ettema T.J."/>
        </authorList>
    </citation>
    <scope>NUCLEOTIDE SEQUENCE</scope>
</reference>
<protein>
    <submittedName>
        <fullName evidence="1">Uncharacterized protein</fullName>
    </submittedName>
</protein>
<sequence>MKKLLTKENLEKIKIIAIYGDTGTG</sequence>
<evidence type="ECO:0000313" key="1">
    <source>
        <dbReference type="EMBL" id="KKK70000.1"/>
    </source>
</evidence>
<comment type="caution">
    <text evidence="1">The sequence shown here is derived from an EMBL/GenBank/DDBJ whole genome shotgun (WGS) entry which is preliminary data.</text>
</comment>
<dbReference type="EMBL" id="LAZR01058388">
    <property type="protein sequence ID" value="KKK70000.1"/>
    <property type="molecule type" value="Genomic_DNA"/>
</dbReference>